<evidence type="ECO:0000313" key="5">
    <source>
        <dbReference type="Proteomes" id="UP000179797"/>
    </source>
</evidence>
<protein>
    <recommendedName>
        <fullName evidence="3">Signal transduction histidine kinase internal region domain-containing protein</fullName>
    </recommendedName>
</protein>
<keyword evidence="2" id="KW-1133">Transmembrane helix</keyword>
<feature type="domain" description="Signal transduction histidine kinase internal region" evidence="3">
    <location>
        <begin position="157"/>
        <end position="235"/>
    </location>
</feature>
<dbReference type="OrthoDB" id="927174at2"/>
<evidence type="ECO:0000259" key="3">
    <source>
        <dbReference type="Pfam" id="PF06580"/>
    </source>
</evidence>
<feature type="transmembrane region" description="Helical" evidence="2">
    <location>
        <begin position="39"/>
        <end position="58"/>
    </location>
</feature>
<dbReference type="GO" id="GO:0000155">
    <property type="term" value="F:phosphorelay sensor kinase activity"/>
    <property type="evidence" value="ECO:0007669"/>
    <property type="project" value="InterPro"/>
</dbReference>
<reference evidence="4 5" key="1">
    <citation type="journal article" date="2012" name="Int. J. Syst. Evol. Microbiol.">
        <title>Flammeovirga pacifica sp. nov., isolated from deep-sea sediment.</title>
        <authorList>
            <person name="Xu H."/>
            <person name="Fu Y."/>
            <person name="Yang N."/>
            <person name="Ding Z."/>
            <person name="Lai Q."/>
            <person name="Zeng R."/>
        </authorList>
    </citation>
    <scope>NUCLEOTIDE SEQUENCE [LARGE SCALE GENOMIC DNA]</scope>
    <source>
        <strain evidence="5">DSM 24597 / LMG 26175 / WPAGA1</strain>
    </source>
</reference>
<dbReference type="STRING" id="915059.NH26_17535"/>
<dbReference type="PANTHER" id="PTHR34220:SF7">
    <property type="entry name" value="SENSOR HISTIDINE KINASE YPDA"/>
    <property type="match status" value="1"/>
</dbReference>
<feature type="transmembrane region" description="Helical" evidence="2">
    <location>
        <begin position="70"/>
        <end position="92"/>
    </location>
</feature>
<dbReference type="AlphaFoldDB" id="A0A1S1Z403"/>
<keyword evidence="1" id="KW-0175">Coiled coil</keyword>
<feature type="transmembrane region" description="Helical" evidence="2">
    <location>
        <begin position="9"/>
        <end position="27"/>
    </location>
</feature>
<sequence length="348" mass="40233">MKNTQLQKFGTRLIIVFIIQLIIKGFDQSFDGFFPFTERAALFTATFTSFWLVCWYLTDIVDNRIRHINIIYQILINLLMAFMIGVATNNLYEFGDTAIYDNAHLWDDISFINPELSIGITCFYMIIYITNLYLNRNLELKEQEIINKELEKENAVAQLMALKAQIEPHFLFNSLSVLSNLVHKDADLASEFIIKLSNTLRYIISQNQQTLIELSTELDIVQDYFFLLKTRFNDAIQLDIILDKEVLKNSVIPPTSIQSLVENAVKHNKLSKKVPLVISIYELDGFIIVSNSLNKKESIENSTGLGLENIKQRYSLIAKKEVIVDDTEGHFKIYLPIINRLGHEHFNH</sequence>
<name>A0A1S1Z403_FLAPC</name>
<evidence type="ECO:0000256" key="2">
    <source>
        <dbReference type="SAM" id="Phobius"/>
    </source>
</evidence>
<keyword evidence="2" id="KW-0472">Membrane</keyword>
<keyword evidence="5" id="KW-1185">Reference proteome</keyword>
<keyword evidence="2" id="KW-0812">Transmembrane</keyword>
<proteinExistence type="predicted"/>
<feature type="coiled-coil region" evidence="1">
    <location>
        <begin position="138"/>
        <end position="167"/>
    </location>
</feature>
<evidence type="ECO:0000256" key="1">
    <source>
        <dbReference type="SAM" id="Coils"/>
    </source>
</evidence>
<dbReference type="PANTHER" id="PTHR34220">
    <property type="entry name" value="SENSOR HISTIDINE KINASE YPDA"/>
    <property type="match status" value="1"/>
</dbReference>
<dbReference type="GO" id="GO:0016020">
    <property type="term" value="C:membrane"/>
    <property type="evidence" value="ECO:0007669"/>
    <property type="project" value="InterPro"/>
</dbReference>
<accession>A0A1S1Z403</accession>
<organism evidence="4 5">
    <name type="scientific">Flammeovirga pacifica</name>
    <dbReference type="NCBI Taxonomy" id="915059"/>
    <lineage>
        <taxon>Bacteria</taxon>
        <taxon>Pseudomonadati</taxon>
        <taxon>Bacteroidota</taxon>
        <taxon>Cytophagia</taxon>
        <taxon>Cytophagales</taxon>
        <taxon>Flammeovirgaceae</taxon>
        <taxon>Flammeovirga</taxon>
    </lineage>
</organism>
<feature type="transmembrane region" description="Helical" evidence="2">
    <location>
        <begin position="112"/>
        <end position="134"/>
    </location>
</feature>
<gene>
    <name evidence="4" type="ORF">NH26_17535</name>
</gene>
<dbReference type="RefSeq" id="WP_052431856.1">
    <property type="nucleotide sequence ID" value="NZ_JRYR02000001.1"/>
</dbReference>
<dbReference type="InterPro" id="IPR050640">
    <property type="entry name" value="Bact_2-comp_sensor_kinase"/>
</dbReference>
<dbReference type="Pfam" id="PF06580">
    <property type="entry name" value="His_kinase"/>
    <property type="match status" value="1"/>
</dbReference>
<evidence type="ECO:0000313" key="4">
    <source>
        <dbReference type="EMBL" id="OHX68016.1"/>
    </source>
</evidence>
<dbReference type="InterPro" id="IPR010559">
    <property type="entry name" value="Sig_transdc_His_kin_internal"/>
</dbReference>
<comment type="caution">
    <text evidence="4">The sequence shown here is derived from an EMBL/GenBank/DDBJ whole genome shotgun (WGS) entry which is preliminary data.</text>
</comment>
<dbReference type="EMBL" id="JRYR02000001">
    <property type="protein sequence ID" value="OHX68016.1"/>
    <property type="molecule type" value="Genomic_DNA"/>
</dbReference>
<dbReference type="Proteomes" id="UP000179797">
    <property type="component" value="Unassembled WGS sequence"/>
</dbReference>